<organism evidence="1 2">
    <name type="scientific">Candidatus Pelethenecus faecipullorum</name>
    <dbReference type="NCBI Taxonomy" id="2840900"/>
    <lineage>
        <taxon>Bacteria</taxon>
        <taxon>Bacillati</taxon>
        <taxon>Mycoplasmatota</taxon>
        <taxon>Mollicutes</taxon>
        <taxon>Candidatus Pelethenecus</taxon>
    </lineage>
</organism>
<dbReference type="EMBL" id="DVLF01000065">
    <property type="protein sequence ID" value="HIT49782.1"/>
    <property type="molecule type" value="Genomic_DNA"/>
</dbReference>
<reference evidence="1" key="2">
    <citation type="journal article" date="2021" name="PeerJ">
        <title>Extensive microbial diversity within the chicken gut microbiome revealed by metagenomics and culture.</title>
        <authorList>
            <person name="Gilroy R."/>
            <person name="Ravi A."/>
            <person name="Getino M."/>
            <person name="Pursley I."/>
            <person name="Horton D.L."/>
            <person name="Alikhan N.F."/>
            <person name="Baker D."/>
            <person name="Gharbi K."/>
            <person name="Hall N."/>
            <person name="Watson M."/>
            <person name="Adriaenssens E.M."/>
            <person name="Foster-Nyarko E."/>
            <person name="Jarju S."/>
            <person name="Secka A."/>
            <person name="Antonio M."/>
            <person name="Oren A."/>
            <person name="Chaudhuri R.R."/>
            <person name="La Ragione R."/>
            <person name="Hildebrand F."/>
            <person name="Pallen M.J."/>
        </authorList>
    </citation>
    <scope>NUCLEOTIDE SEQUENCE</scope>
    <source>
        <strain evidence="1">ChiW17-6978</strain>
    </source>
</reference>
<evidence type="ECO:0000313" key="1">
    <source>
        <dbReference type="EMBL" id="HIT49782.1"/>
    </source>
</evidence>
<evidence type="ECO:0000313" key="2">
    <source>
        <dbReference type="Proteomes" id="UP000886758"/>
    </source>
</evidence>
<reference evidence="1" key="1">
    <citation type="submission" date="2020-10" db="EMBL/GenBank/DDBJ databases">
        <authorList>
            <person name="Gilroy R."/>
        </authorList>
    </citation>
    <scope>NUCLEOTIDE SEQUENCE</scope>
    <source>
        <strain evidence="1">ChiW17-6978</strain>
    </source>
</reference>
<proteinExistence type="predicted"/>
<sequence length="286" mass="34231">MALPFTFYYVLKDSYSYLSSSIRTDLDLNQYDFFKYALFLDIPEYYTLLHPFKKDPYQLRQAFTSSKMPLFIKECLDIAKKNDNPNQQFFCYSLLLGYLFQKEMVLFVQQNPVKKKPAIETEKMIDAYFFEKNEQRSLSSVNIADYFFDSFSLSEEDIELLEKPMKRIFGFFCTENYFQQAYQQAATYFNYFTRSKTNLKKIGYVLYDFFFSHQKEKRKAVTFLYPKKIDTALLHLTQKNESIETVYANFLKTAATIADLINQYFVYDNPKPFLKYFQLPIKNKEL</sequence>
<dbReference type="Proteomes" id="UP000886758">
    <property type="component" value="Unassembled WGS sequence"/>
</dbReference>
<comment type="caution">
    <text evidence="1">The sequence shown here is derived from an EMBL/GenBank/DDBJ whole genome shotgun (WGS) entry which is preliminary data.</text>
</comment>
<name>A0A9D1GPZ6_9MOLU</name>
<dbReference type="AlphaFoldDB" id="A0A9D1GPZ6"/>
<gene>
    <name evidence="1" type="ORF">IAD46_02025</name>
</gene>
<accession>A0A9D1GPZ6</accession>
<protein>
    <submittedName>
        <fullName evidence="1">Uncharacterized protein</fullName>
    </submittedName>
</protein>